<dbReference type="EMBL" id="BBRZ01000059">
    <property type="protein sequence ID" value="GAM57609.1"/>
    <property type="molecule type" value="Genomic_DNA"/>
</dbReference>
<comment type="similarity">
    <text evidence="2">Belongs to the TonB-dependent receptor family.</text>
</comment>
<reference evidence="5 6" key="2">
    <citation type="submission" date="2015-01" db="EMBL/GenBank/DDBJ databases">
        <authorList>
            <consortium name="NBRP consortium"/>
            <person name="Sawabe T."/>
            <person name="Meirelles P."/>
            <person name="Feng G."/>
            <person name="Sayaka M."/>
            <person name="Hattori M."/>
            <person name="Ohkuma M."/>
        </authorList>
    </citation>
    <scope>NUCLEOTIDE SEQUENCE [LARGE SCALE GENOMIC DNA]</scope>
    <source>
        <strain evidence="6">JCM 19231</strain>
    </source>
</reference>
<protein>
    <submittedName>
        <fullName evidence="5">Colicin I receptor</fullName>
    </submittedName>
</protein>
<keyword evidence="2" id="KW-0813">Transport</keyword>
<keyword evidence="5" id="KW-0675">Receptor</keyword>
<comment type="subcellular location">
    <subcellularLocation>
        <location evidence="2">Cell outer membrane</location>
        <topology evidence="2">Multi-pass membrane protein</topology>
    </subcellularLocation>
</comment>
<keyword evidence="1 3" id="KW-0732">Signal</keyword>
<feature type="domain" description="TonB-dependent receptor plug" evidence="4">
    <location>
        <begin position="44"/>
        <end position="122"/>
    </location>
</feature>
<dbReference type="AlphaFoldDB" id="A0A0B8P3P1"/>
<keyword evidence="2" id="KW-0998">Cell outer membrane</keyword>
<dbReference type="Pfam" id="PF07715">
    <property type="entry name" value="Plug"/>
    <property type="match status" value="1"/>
</dbReference>
<evidence type="ECO:0000256" key="1">
    <source>
        <dbReference type="ARBA" id="ARBA00022729"/>
    </source>
</evidence>
<keyword evidence="2" id="KW-0812">Transmembrane</keyword>
<keyword evidence="2" id="KW-0472">Membrane</keyword>
<dbReference type="SUPFAM" id="SSF56935">
    <property type="entry name" value="Porins"/>
    <property type="match status" value="1"/>
</dbReference>
<dbReference type="PANTHER" id="PTHR30069:SF53">
    <property type="entry name" value="COLICIN I RECEPTOR-RELATED"/>
    <property type="match status" value="1"/>
</dbReference>
<dbReference type="InterPro" id="IPR012910">
    <property type="entry name" value="Plug_dom"/>
</dbReference>
<reference evidence="5 6" key="1">
    <citation type="submission" date="2015-01" db="EMBL/GenBank/DDBJ databases">
        <title>Vibrio sp. C1 JCM 19231 whole genome shotgun sequence.</title>
        <authorList>
            <person name="Sawabe T."/>
            <person name="Meirelles P."/>
            <person name="Feng G."/>
            <person name="Sayaka M."/>
            <person name="Hattori M."/>
            <person name="Ohkuma M."/>
        </authorList>
    </citation>
    <scope>NUCLEOTIDE SEQUENCE [LARGE SCALE GENOMIC DNA]</scope>
    <source>
        <strain evidence="6">JCM 19231</strain>
    </source>
</reference>
<organism evidence="5 6">
    <name type="scientific">Vibrio ishigakensis</name>
    <dbReference type="NCBI Taxonomy" id="1481914"/>
    <lineage>
        <taxon>Bacteria</taxon>
        <taxon>Pseudomonadati</taxon>
        <taxon>Pseudomonadota</taxon>
        <taxon>Gammaproteobacteria</taxon>
        <taxon>Vibrionales</taxon>
        <taxon>Vibrionaceae</taxon>
        <taxon>Vibrio</taxon>
    </lineage>
</organism>
<evidence type="ECO:0000259" key="4">
    <source>
        <dbReference type="Pfam" id="PF07715"/>
    </source>
</evidence>
<sequence>MLSRTHFKLSAVALALFSSQALAQEHKVDEQMVITATHTETAVLEAPATISVITEEEIMAEPGSALNDLVKNIAGVESQMEGGRSGREMISIRGMDAKFTMILVNGRKLSSSNAIFRGNDFDLSAFLKRAFSESR</sequence>
<feature type="chain" id="PRO_5002136727" evidence="3">
    <location>
        <begin position="24"/>
        <end position="135"/>
    </location>
</feature>
<feature type="signal peptide" evidence="3">
    <location>
        <begin position="1"/>
        <end position="23"/>
    </location>
</feature>
<dbReference type="PROSITE" id="PS52016">
    <property type="entry name" value="TONB_DEPENDENT_REC_3"/>
    <property type="match status" value="1"/>
</dbReference>
<comment type="caution">
    <text evidence="5">The sequence shown here is derived from an EMBL/GenBank/DDBJ whole genome shotgun (WGS) entry which is preliminary data.</text>
</comment>
<name>A0A0B8P3P1_9VIBR</name>
<dbReference type="PANTHER" id="PTHR30069">
    <property type="entry name" value="TONB-DEPENDENT OUTER MEMBRANE RECEPTOR"/>
    <property type="match status" value="1"/>
</dbReference>
<dbReference type="GO" id="GO:0044718">
    <property type="term" value="P:siderophore transmembrane transport"/>
    <property type="evidence" value="ECO:0007669"/>
    <property type="project" value="TreeGrafter"/>
</dbReference>
<dbReference type="Gene3D" id="2.170.130.10">
    <property type="entry name" value="TonB-dependent receptor, plug domain"/>
    <property type="match status" value="1"/>
</dbReference>
<dbReference type="InterPro" id="IPR039426">
    <property type="entry name" value="TonB-dep_rcpt-like"/>
</dbReference>
<gene>
    <name evidence="5" type="ORF">JCM19231_4770</name>
</gene>
<evidence type="ECO:0000313" key="6">
    <source>
        <dbReference type="Proteomes" id="UP000031671"/>
    </source>
</evidence>
<dbReference type="InterPro" id="IPR037066">
    <property type="entry name" value="Plug_dom_sf"/>
</dbReference>
<evidence type="ECO:0000256" key="3">
    <source>
        <dbReference type="SAM" id="SignalP"/>
    </source>
</evidence>
<accession>A0A0B8P3P1</accession>
<keyword evidence="6" id="KW-1185">Reference proteome</keyword>
<dbReference type="Proteomes" id="UP000031671">
    <property type="component" value="Unassembled WGS sequence"/>
</dbReference>
<dbReference type="GO" id="GO:0009279">
    <property type="term" value="C:cell outer membrane"/>
    <property type="evidence" value="ECO:0007669"/>
    <property type="project" value="UniProtKB-SubCell"/>
</dbReference>
<dbReference type="GO" id="GO:0015344">
    <property type="term" value="F:siderophore uptake transmembrane transporter activity"/>
    <property type="evidence" value="ECO:0007669"/>
    <property type="project" value="TreeGrafter"/>
</dbReference>
<evidence type="ECO:0000313" key="5">
    <source>
        <dbReference type="EMBL" id="GAM57609.1"/>
    </source>
</evidence>
<proteinExistence type="inferred from homology"/>
<evidence type="ECO:0000256" key="2">
    <source>
        <dbReference type="PROSITE-ProRule" id="PRU01360"/>
    </source>
</evidence>
<keyword evidence="2" id="KW-1134">Transmembrane beta strand</keyword>